<dbReference type="GO" id="GO:0070043">
    <property type="term" value="F:rRNA (guanine-N7-)-methyltransferase activity"/>
    <property type="evidence" value="ECO:0007669"/>
    <property type="project" value="UniProtKB-UniRule"/>
</dbReference>
<accession>A0A2K9P207</accession>
<dbReference type="RefSeq" id="WP_102365516.1">
    <property type="nucleotide sequence ID" value="NZ_CP020991.1"/>
</dbReference>
<gene>
    <name evidence="6" type="primary">rsmG</name>
    <name evidence="7" type="ORF">B9O19_01141</name>
</gene>
<dbReference type="Gene3D" id="3.40.50.150">
    <property type="entry name" value="Vaccinia Virus protein VP39"/>
    <property type="match status" value="1"/>
</dbReference>
<evidence type="ECO:0000256" key="4">
    <source>
        <dbReference type="ARBA" id="ARBA00022679"/>
    </source>
</evidence>
<dbReference type="GeneID" id="98062549"/>
<protein>
    <recommendedName>
        <fullName evidence="6">Ribosomal RNA small subunit methyltransferase G</fullName>
        <ecNumber evidence="6">2.1.1.-</ecNumber>
    </recommendedName>
    <alternativeName>
        <fullName evidence="6">16S rRNA 7-methylguanosine methyltransferase</fullName>
        <shortName evidence="6">16S rRNA m7G methyltransferase</shortName>
    </alternativeName>
</protein>
<feature type="binding site" evidence="6">
    <location>
        <position position="147"/>
    </location>
    <ligand>
        <name>S-adenosyl-L-methionine</name>
        <dbReference type="ChEBI" id="CHEBI:59789"/>
    </ligand>
</feature>
<keyword evidence="4 6" id="KW-0808">Transferase</keyword>
<dbReference type="Proteomes" id="UP000235589">
    <property type="component" value="Chromosome"/>
</dbReference>
<evidence type="ECO:0000256" key="1">
    <source>
        <dbReference type="ARBA" id="ARBA00022490"/>
    </source>
</evidence>
<comment type="function">
    <text evidence="6">Specifically methylates the N7 position of a guanine in 16S rRNA.</text>
</comment>
<dbReference type="NCBIfam" id="TIGR00138">
    <property type="entry name" value="rsmG_gidB"/>
    <property type="match status" value="1"/>
</dbReference>
<dbReference type="PANTHER" id="PTHR31760:SF0">
    <property type="entry name" value="S-ADENOSYL-L-METHIONINE-DEPENDENT METHYLTRANSFERASES SUPERFAMILY PROTEIN"/>
    <property type="match status" value="1"/>
</dbReference>
<keyword evidence="3 6" id="KW-0489">Methyltransferase</keyword>
<comment type="caution">
    <text evidence="6">Lacks conserved residue(s) required for the propagation of feature annotation.</text>
</comment>
<dbReference type="EMBL" id="CP020991">
    <property type="protein sequence ID" value="AUO19302.1"/>
    <property type="molecule type" value="Genomic_DNA"/>
</dbReference>
<name>A0A2K9P207_9FIRM</name>
<comment type="similarity">
    <text evidence="6">Belongs to the methyltransferase superfamily. RNA methyltransferase RsmG family.</text>
</comment>
<proteinExistence type="inferred from homology"/>
<dbReference type="EC" id="2.1.1.-" evidence="6"/>
<feature type="binding site" evidence="6">
    <location>
        <position position="77"/>
    </location>
    <ligand>
        <name>S-adenosyl-L-methionine</name>
        <dbReference type="ChEBI" id="CHEBI:59789"/>
    </ligand>
</feature>
<dbReference type="InterPro" id="IPR029063">
    <property type="entry name" value="SAM-dependent_MTases_sf"/>
</dbReference>
<dbReference type="PANTHER" id="PTHR31760">
    <property type="entry name" value="S-ADENOSYL-L-METHIONINE-DEPENDENT METHYLTRANSFERASES SUPERFAMILY PROTEIN"/>
    <property type="match status" value="1"/>
</dbReference>
<dbReference type="HAMAP" id="MF_00074">
    <property type="entry name" value="16SrRNA_methyltr_G"/>
    <property type="match status" value="1"/>
</dbReference>
<keyword evidence="5 6" id="KW-0949">S-adenosyl-L-methionine</keyword>
<dbReference type="Pfam" id="PF02527">
    <property type="entry name" value="GidB"/>
    <property type="match status" value="1"/>
</dbReference>
<feature type="binding site" evidence="6">
    <location>
        <begin position="128"/>
        <end position="129"/>
    </location>
    <ligand>
        <name>S-adenosyl-L-methionine</name>
        <dbReference type="ChEBI" id="CHEBI:59789"/>
    </ligand>
</feature>
<dbReference type="PIRSF" id="PIRSF003078">
    <property type="entry name" value="GidB"/>
    <property type="match status" value="1"/>
</dbReference>
<evidence type="ECO:0000256" key="6">
    <source>
        <dbReference type="HAMAP-Rule" id="MF_00074"/>
    </source>
</evidence>
<dbReference type="InterPro" id="IPR003682">
    <property type="entry name" value="rRNA_ssu_MeTfrase_G"/>
</dbReference>
<dbReference type="FunFam" id="3.40.50.150:FF:000041">
    <property type="entry name" value="Ribosomal RNA small subunit methyltransferase G"/>
    <property type="match status" value="1"/>
</dbReference>
<feature type="binding site" evidence="6">
    <location>
        <position position="82"/>
    </location>
    <ligand>
        <name>S-adenosyl-L-methionine</name>
        <dbReference type="ChEBI" id="CHEBI:59789"/>
    </ligand>
</feature>
<comment type="subcellular location">
    <subcellularLocation>
        <location evidence="6">Cytoplasm</location>
    </subcellularLocation>
</comment>
<reference evidence="7 8" key="1">
    <citation type="submission" date="2017-04" db="EMBL/GenBank/DDBJ databases">
        <title>Monoglobus pectinilyticus 14 draft genome.</title>
        <authorList>
            <person name="Kim C."/>
            <person name="Rosendale D.I."/>
            <person name="Kelly W.J."/>
            <person name="Tannock G.W."/>
            <person name="Patchett M.L."/>
            <person name="Jordens J.Z."/>
        </authorList>
    </citation>
    <scope>NUCLEOTIDE SEQUENCE [LARGE SCALE GENOMIC DNA]</scope>
    <source>
        <strain evidence="7 8">14</strain>
    </source>
</reference>
<keyword evidence="1 6" id="KW-0963">Cytoplasm</keyword>
<evidence type="ECO:0000313" key="8">
    <source>
        <dbReference type="Proteomes" id="UP000235589"/>
    </source>
</evidence>
<evidence type="ECO:0000313" key="7">
    <source>
        <dbReference type="EMBL" id="AUO19302.1"/>
    </source>
</evidence>
<keyword evidence="8" id="KW-1185">Reference proteome</keyword>
<sequence length="240" mass="26733">MNKELLIEGIKKLGMETTEEQIERFSKYSELLKEWNNKINLTAITDDDGISVKHFLDSILPLAHIEIKTGANIADVGTGAGFPGLPIKIIRDDINLTLIDSLNKRINFLTLVSNELNLSNTVCVHGRAEDLSRKPEYREKFDYVISRAVANMTALSEYCLPYIKPGGMFIALKAEGAEQEVDSARAMICNLGGRIDKIIKAPLPNSDIVRSLIVIKKVKPTPKSFPRTSKKIKQQSKPVL</sequence>
<evidence type="ECO:0000256" key="2">
    <source>
        <dbReference type="ARBA" id="ARBA00022552"/>
    </source>
</evidence>
<organism evidence="7 8">
    <name type="scientific">Monoglobus pectinilyticus</name>
    <dbReference type="NCBI Taxonomy" id="1981510"/>
    <lineage>
        <taxon>Bacteria</taxon>
        <taxon>Bacillati</taxon>
        <taxon>Bacillota</taxon>
        <taxon>Clostridia</taxon>
        <taxon>Monoglobales</taxon>
        <taxon>Monoglobaceae</taxon>
        <taxon>Monoglobus</taxon>
    </lineage>
</organism>
<dbReference type="OrthoDB" id="9808773at2"/>
<dbReference type="AlphaFoldDB" id="A0A2K9P207"/>
<keyword evidence="2 6" id="KW-0698">rRNA processing</keyword>
<evidence type="ECO:0000256" key="3">
    <source>
        <dbReference type="ARBA" id="ARBA00022603"/>
    </source>
</evidence>
<dbReference type="GO" id="GO:0005829">
    <property type="term" value="C:cytosol"/>
    <property type="evidence" value="ECO:0007669"/>
    <property type="project" value="TreeGrafter"/>
</dbReference>
<dbReference type="CDD" id="cd02440">
    <property type="entry name" value="AdoMet_MTases"/>
    <property type="match status" value="1"/>
</dbReference>
<dbReference type="SUPFAM" id="SSF53335">
    <property type="entry name" value="S-adenosyl-L-methionine-dependent methyltransferases"/>
    <property type="match status" value="1"/>
</dbReference>
<evidence type="ECO:0000256" key="5">
    <source>
        <dbReference type="ARBA" id="ARBA00022691"/>
    </source>
</evidence>
<dbReference type="KEGG" id="mpec:B9O19_01141"/>